<evidence type="ECO:0000313" key="2">
    <source>
        <dbReference type="Proteomes" id="UP001386955"/>
    </source>
</evidence>
<sequence>MLFGRFWMSVLGVERSYGGCWALKLLQNVLLSEHDSLDDVGGFIEVVGETVEQVMVVMGGWERGGEVESINCLLSLKLPLTAVVVVALAHTHASALSRSRSRSRSRLVSLSLTLALAQSHAHSISLQLFVHVTWISVYSRLETLDKEEVVKSKDSEKLDIANDITVVD</sequence>
<keyword evidence="2" id="KW-1185">Reference proteome</keyword>
<dbReference type="Proteomes" id="UP001386955">
    <property type="component" value="Unassembled WGS sequence"/>
</dbReference>
<proteinExistence type="predicted"/>
<dbReference type="AlphaFoldDB" id="A0AAN9S8B9"/>
<protein>
    <submittedName>
        <fullName evidence="1">Uncharacterized protein</fullName>
    </submittedName>
</protein>
<organism evidence="1 2">
    <name type="scientific">Psophocarpus tetragonolobus</name>
    <name type="common">Winged bean</name>
    <name type="synonym">Dolichos tetragonolobus</name>
    <dbReference type="NCBI Taxonomy" id="3891"/>
    <lineage>
        <taxon>Eukaryota</taxon>
        <taxon>Viridiplantae</taxon>
        <taxon>Streptophyta</taxon>
        <taxon>Embryophyta</taxon>
        <taxon>Tracheophyta</taxon>
        <taxon>Spermatophyta</taxon>
        <taxon>Magnoliopsida</taxon>
        <taxon>eudicotyledons</taxon>
        <taxon>Gunneridae</taxon>
        <taxon>Pentapetalae</taxon>
        <taxon>rosids</taxon>
        <taxon>fabids</taxon>
        <taxon>Fabales</taxon>
        <taxon>Fabaceae</taxon>
        <taxon>Papilionoideae</taxon>
        <taxon>50 kb inversion clade</taxon>
        <taxon>NPAAA clade</taxon>
        <taxon>indigoferoid/millettioid clade</taxon>
        <taxon>Phaseoleae</taxon>
        <taxon>Psophocarpus</taxon>
    </lineage>
</organism>
<accession>A0AAN9S8B9</accession>
<comment type="caution">
    <text evidence="1">The sequence shown here is derived from an EMBL/GenBank/DDBJ whole genome shotgun (WGS) entry which is preliminary data.</text>
</comment>
<gene>
    <name evidence="1" type="ORF">VNO78_18996</name>
</gene>
<reference evidence="1 2" key="1">
    <citation type="submission" date="2024-01" db="EMBL/GenBank/DDBJ databases">
        <title>The genomes of 5 underutilized Papilionoideae crops provide insights into root nodulation and disease resistanc.</title>
        <authorList>
            <person name="Jiang F."/>
        </authorList>
    </citation>
    <scope>NUCLEOTIDE SEQUENCE [LARGE SCALE GENOMIC DNA]</scope>
    <source>
        <strain evidence="1">DUOXIRENSHENG_FW03</strain>
        <tissue evidence="1">Leaves</tissue>
    </source>
</reference>
<name>A0AAN9S8B9_PSOTE</name>
<dbReference type="EMBL" id="JAYMYS010000005">
    <property type="protein sequence ID" value="KAK7390856.1"/>
    <property type="molecule type" value="Genomic_DNA"/>
</dbReference>
<evidence type="ECO:0000313" key="1">
    <source>
        <dbReference type="EMBL" id="KAK7390856.1"/>
    </source>
</evidence>